<sequence>MLNSFWGFMFFMGMLSGVWISIHSNSWFGVWAGLELNLICFIPFIIQGDVVCSEPSVKYFLVQACASFLLFFSGVSMMNYMGVMKSLITISLLMKLGAAPFYFWYLWVGNSLKWIQFLSLSTIQKISPLVLLFFSGLNKGSEVLIYLSIIVGGVVGGIGGINEASLRKLLVYSSLNHMGWMMMPLMVENELWLVYFFFYCLMLMMVVWILYLLKLYYLNQMFSVSISWIAKLTLFVSFLSLGGLPPLLGFFPKFIVIEMSSGSLMLFSLFFLIMSSVITLFYYLRASLSVLMLNYSKVKFNFTFSEKFSMILIMIMTMIGGVMSIMFFQSFLQ</sequence>
<evidence type="ECO:0000256" key="12">
    <source>
        <dbReference type="ARBA" id="ARBA00022989"/>
    </source>
</evidence>
<dbReference type="InterPro" id="IPR003917">
    <property type="entry name" value="NADH_UbQ_OxRdtase_chain2"/>
</dbReference>
<dbReference type="EC" id="7.1.1.2" evidence="4 18"/>
<evidence type="ECO:0000256" key="8">
    <source>
        <dbReference type="ARBA" id="ARBA00022692"/>
    </source>
</evidence>
<keyword evidence="14 18" id="KW-0830">Ubiquinone</keyword>
<evidence type="ECO:0000256" key="2">
    <source>
        <dbReference type="ARBA" id="ARBA00004448"/>
    </source>
</evidence>
<evidence type="ECO:0000256" key="13">
    <source>
        <dbReference type="ARBA" id="ARBA00023027"/>
    </source>
</evidence>
<evidence type="ECO:0000256" key="3">
    <source>
        <dbReference type="ARBA" id="ARBA00007012"/>
    </source>
</evidence>
<dbReference type="PANTHER" id="PTHR46552">
    <property type="entry name" value="NADH-UBIQUINONE OXIDOREDUCTASE CHAIN 2"/>
    <property type="match status" value="1"/>
</dbReference>
<keyword evidence="9 18" id="KW-0999">Mitochondrion inner membrane</keyword>
<comment type="function">
    <text evidence="1">Core subunit of the mitochondrial membrane respiratory chain NADH dehydrogenase (Complex I) that is believed to belong to the minimal assembly required for catalysis. Complex I functions in the transfer of electrons from NADH to the respiratory chain. The immediate electron acceptor for the enzyme is believed to be ubiquinone.</text>
</comment>
<reference evidence="20" key="1">
    <citation type="journal article" date="2017" name="Genetics">
        <title>Untangling Heteroplasmy, Structure, and Evolution of an Atypical Mitochondrial Genome by PacBio Sequencing.</title>
        <authorList>
            <person name="Peccoud J."/>
            <person name="Chebbi M.A."/>
            <person name="Cormier A."/>
            <person name="Moumen B."/>
            <person name="Gilbert C."/>
            <person name="Marcade I."/>
            <person name="Chandler C."/>
            <person name="Cordaux R."/>
        </authorList>
    </citation>
    <scope>NUCLEOTIDE SEQUENCE</scope>
    <source>
        <strain evidence="20">BF</strain>
    </source>
</reference>
<feature type="transmembrane region" description="Helical" evidence="18">
    <location>
        <begin position="193"/>
        <end position="213"/>
    </location>
</feature>
<evidence type="ECO:0000256" key="4">
    <source>
        <dbReference type="ARBA" id="ARBA00012944"/>
    </source>
</evidence>
<geneLocation type="mitochondrion" evidence="20"/>
<feature type="domain" description="NADH:quinone oxidoreductase/Mrp antiporter transmembrane" evidence="19">
    <location>
        <begin position="24"/>
        <end position="279"/>
    </location>
</feature>
<comment type="subcellular location">
    <subcellularLocation>
        <location evidence="2 18">Mitochondrion inner membrane</location>
        <topology evidence="2 18">Multi-pass membrane protein</topology>
    </subcellularLocation>
</comment>
<dbReference type="AlphaFoldDB" id="A0A221SE61"/>
<dbReference type="InterPro" id="IPR001750">
    <property type="entry name" value="ND/Mrp_TM"/>
</dbReference>
<comment type="similarity">
    <text evidence="3 18">Belongs to the complex I subunit 2 family.</text>
</comment>
<feature type="transmembrane region" description="Helical" evidence="18">
    <location>
        <begin position="28"/>
        <end position="47"/>
    </location>
</feature>
<evidence type="ECO:0000256" key="11">
    <source>
        <dbReference type="ARBA" id="ARBA00022982"/>
    </source>
</evidence>
<evidence type="ECO:0000313" key="20">
    <source>
        <dbReference type="EMBL" id="ASN74452.1"/>
    </source>
</evidence>
<keyword evidence="7 18" id="KW-0679">Respiratory chain</keyword>
<organism evidence="20">
    <name type="scientific">Armadillidium vulgare</name>
    <name type="common">Pillbug</name>
    <name type="synonym">Pill woodlouse</name>
    <dbReference type="NCBI Taxonomy" id="13347"/>
    <lineage>
        <taxon>Eukaryota</taxon>
        <taxon>Metazoa</taxon>
        <taxon>Ecdysozoa</taxon>
        <taxon>Arthropoda</taxon>
        <taxon>Crustacea</taxon>
        <taxon>Multicrustacea</taxon>
        <taxon>Malacostraca</taxon>
        <taxon>Eumalacostraca</taxon>
        <taxon>Peracarida</taxon>
        <taxon>Isopoda</taxon>
        <taxon>Oniscidea</taxon>
        <taxon>Crinocheta</taxon>
        <taxon>Armadillidiidae</taxon>
        <taxon>Armadillidium</taxon>
    </lineage>
</organism>
<name>A0A221SE61_ARMVU</name>
<feature type="transmembrane region" description="Helical" evidence="18">
    <location>
        <begin position="87"/>
        <end position="107"/>
    </location>
</feature>
<keyword evidence="8 18" id="KW-0812">Transmembrane</keyword>
<dbReference type="GO" id="GO:0005743">
    <property type="term" value="C:mitochondrial inner membrane"/>
    <property type="evidence" value="ECO:0007669"/>
    <property type="project" value="UniProtKB-SubCell"/>
</dbReference>
<keyword evidence="11 18" id="KW-0249">Electron transport</keyword>
<evidence type="ECO:0000256" key="18">
    <source>
        <dbReference type="RuleBase" id="RU003403"/>
    </source>
</evidence>
<evidence type="ECO:0000256" key="16">
    <source>
        <dbReference type="ARBA" id="ARBA00023136"/>
    </source>
</evidence>
<dbReference type="Pfam" id="PF00361">
    <property type="entry name" value="Proton_antipo_M"/>
    <property type="match status" value="1"/>
</dbReference>
<evidence type="ECO:0000259" key="19">
    <source>
        <dbReference type="Pfam" id="PF00361"/>
    </source>
</evidence>
<gene>
    <name evidence="20" type="primary">nad2</name>
</gene>
<evidence type="ECO:0000256" key="5">
    <source>
        <dbReference type="ARBA" id="ARBA00021008"/>
    </source>
</evidence>
<evidence type="ECO:0000256" key="7">
    <source>
        <dbReference type="ARBA" id="ARBA00022660"/>
    </source>
</evidence>
<dbReference type="GO" id="GO:0006120">
    <property type="term" value="P:mitochondrial electron transport, NADH to ubiquinone"/>
    <property type="evidence" value="ECO:0007669"/>
    <property type="project" value="InterPro"/>
</dbReference>
<evidence type="ECO:0000256" key="6">
    <source>
        <dbReference type="ARBA" id="ARBA00022448"/>
    </source>
</evidence>
<feature type="transmembrane region" description="Helical" evidence="18">
    <location>
        <begin position="308"/>
        <end position="332"/>
    </location>
</feature>
<evidence type="ECO:0000256" key="15">
    <source>
        <dbReference type="ARBA" id="ARBA00023128"/>
    </source>
</evidence>
<protein>
    <recommendedName>
        <fullName evidence="5 18">NADH-ubiquinone oxidoreductase chain 2</fullName>
        <ecNumber evidence="4 18">7.1.1.2</ecNumber>
    </recommendedName>
</protein>
<keyword evidence="12 18" id="KW-1133">Transmembrane helix</keyword>
<feature type="transmembrane region" description="Helical" evidence="18">
    <location>
        <begin position="264"/>
        <end position="284"/>
    </location>
</feature>
<proteinExistence type="inferred from homology"/>
<evidence type="ECO:0000256" key="1">
    <source>
        <dbReference type="ARBA" id="ARBA00003257"/>
    </source>
</evidence>
<evidence type="ECO:0000256" key="14">
    <source>
        <dbReference type="ARBA" id="ARBA00023075"/>
    </source>
</evidence>
<feature type="transmembrane region" description="Helical" evidence="18">
    <location>
        <begin position="143"/>
        <end position="162"/>
    </location>
</feature>
<dbReference type="PANTHER" id="PTHR46552:SF1">
    <property type="entry name" value="NADH-UBIQUINONE OXIDOREDUCTASE CHAIN 2"/>
    <property type="match status" value="1"/>
</dbReference>
<keyword evidence="10 18" id="KW-1278">Translocase</keyword>
<keyword evidence="13 18" id="KW-0520">NAD</keyword>
<evidence type="ECO:0000256" key="10">
    <source>
        <dbReference type="ARBA" id="ARBA00022967"/>
    </source>
</evidence>
<keyword evidence="15 18" id="KW-0496">Mitochondrion</keyword>
<comment type="function">
    <text evidence="18">Core subunit of the mitochondrial membrane respiratory chain NADH dehydrogenase (Complex I) which catalyzes electron transfer from NADH through the respiratory chain, using ubiquinone as an electron acceptor. Essential for the catalytic activity and assembly of complex I.</text>
</comment>
<dbReference type="InterPro" id="IPR050175">
    <property type="entry name" value="Complex_I_Subunit_2"/>
</dbReference>
<feature type="transmembrane region" description="Helical" evidence="18">
    <location>
        <begin position="59"/>
        <end position="81"/>
    </location>
</feature>
<evidence type="ECO:0000256" key="17">
    <source>
        <dbReference type="ARBA" id="ARBA00049551"/>
    </source>
</evidence>
<evidence type="ECO:0000256" key="9">
    <source>
        <dbReference type="ARBA" id="ARBA00022792"/>
    </source>
</evidence>
<dbReference type="PRINTS" id="PR01436">
    <property type="entry name" value="NADHDHGNASE2"/>
</dbReference>
<comment type="catalytic activity">
    <reaction evidence="17 18">
        <text>a ubiquinone + NADH + 5 H(+)(in) = a ubiquinol + NAD(+) + 4 H(+)(out)</text>
        <dbReference type="Rhea" id="RHEA:29091"/>
        <dbReference type="Rhea" id="RHEA-COMP:9565"/>
        <dbReference type="Rhea" id="RHEA-COMP:9566"/>
        <dbReference type="ChEBI" id="CHEBI:15378"/>
        <dbReference type="ChEBI" id="CHEBI:16389"/>
        <dbReference type="ChEBI" id="CHEBI:17976"/>
        <dbReference type="ChEBI" id="CHEBI:57540"/>
        <dbReference type="ChEBI" id="CHEBI:57945"/>
        <dbReference type="EC" id="7.1.1.2"/>
    </reaction>
</comment>
<keyword evidence="16 18" id="KW-0472">Membrane</keyword>
<dbReference type="GO" id="GO:0008137">
    <property type="term" value="F:NADH dehydrogenase (ubiquinone) activity"/>
    <property type="evidence" value="ECO:0007669"/>
    <property type="project" value="UniProtKB-EC"/>
</dbReference>
<accession>A0A221SE61</accession>
<feature type="transmembrane region" description="Helical" evidence="18">
    <location>
        <begin position="5"/>
        <end position="22"/>
    </location>
</feature>
<keyword evidence="6" id="KW-0813">Transport</keyword>
<feature type="transmembrane region" description="Helical" evidence="18">
    <location>
        <begin position="114"/>
        <end position="137"/>
    </location>
</feature>
<dbReference type="EMBL" id="MF187614">
    <property type="protein sequence ID" value="ASN74452.1"/>
    <property type="molecule type" value="Genomic_DNA"/>
</dbReference>